<evidence type="ECO:0000256" key="1">
    <source>
        <dbReference type="SAM" id="MobiDB-lite"/>
    </source>
</evidence>
<dbReference type="Proteomes" id="UP000069205">
    <property type="component" value="Chromosome"/>
</dbReference>
<proteinExistence type="predicted"/>
<feature type="compositionally biased region" description="Polar residues" evidence="1">
    <location>
        <begin position="56"/>
        <end position="70"/>
    </location>
</feature>
<feature type="compositionally biased region" description="Low complexity" evidence="1">
    <location>
        <begin position="90"/>
        <end position="107"/>
    </location>
</feature>
<feature type="compositionally biased region" description="Low complexity" evidence="1">
    <location>
        <begin position="35"/>
        <end position="45"/>
    </location>
</feature>
<evidence type="ECO:0000313" key="4">
    <source>
        <dbReference type="Proteomes" id="UP000069205"/>
    </source>
</evidence>
<dbReference type="KEGG" id="nmv:NITMOv2_2221"/>
<organism evidence="3 4">
    <name type="scientific">Nitrospira moscoviensis</name>
    <dbReference type="NCBI Taxonomy" id="42253"/>
    <lineage>
        <taxon>Bacteria</taxon>
        <taxon>Pseudomonadati</taxon>
        <taxon>Nitrospirota</taxon>
        <taxon>Nitrospiria</taxon>
        <taxon>Nitrospirales</taxon>
        <taxon>Nitrospiraceae</taxon>
        <taxon>Nitrospira</taxon>
    </lineage>
</organism>
<evidence type="ECO:0000256" key="2">
    <source>
        <dbReference type="SAM" id="SignalP"/>
    </source>
</evidence>
<dbReference type="PATRIC" id="fig|42253.5.peg.2188"/>
<feature type="region of interest" description="Disordered" evidence="1">
    <location>
        <begin position="28"/>
        <end position="125"/>
    </location>
</feature>
<gene>
    <name evidence="3" type="ORF">NITMOv2_2221</name>
</gene>
<keyword evidence="2" id="KW-0732">Signal</keyword>
<accession>A0A0K2GDE4</accession>
<dbReference type="AlphaFoldDB" id="A0A0K2GDE4"/>
<keyword evidence="4" id="KW-1185">Reference proteome</keyword>
<reference evidence="3 4" key="1">
    <citation type="journal article" date="2015" name="Proc. Natl. Acad. Sci. U.S.A.">
        <title>Expanded metabolic versatility of ubiquitous nitrite-oxidizing bacteria from the genus Nitrospira.</title>
        <authorList>
            <person name="Koch H."/>
            <person name="Lucker S."/>
            <person name="Albertsen M."/>
            <person name="Kitzinger K."/>
            <person name="Herbold C."/>
            <person name="Spieck E."/>
            <person name="Nielsen P.H."/>
            <person name="Wagner M."/>
            <person name="Daims H."/>
        </authorList>
    </citation>
    <scope>NUCLEOTIDE SEQUENCE [LARGE SCALE GENOMIC DNA]</scope>
    <source>
        <strain evidence="3 4">NSP M-1</strain>
    </source>
</reference>
<name>A0A0K2GDE4_NITMO</name>
<dbReference type="EMBL" id="CP011801">
    <property type="protein sequence ID" value="ALA58637.1"/>
    <property type="molecule type" value="Genomic_DNA"/>
</dbReference>
<sequence>MTRFTFGALTMTLLGASWMLVDGSALAQGGTARQSESMGSSRSGSAIDPDKGASASPDSHTKQSFDQGFTGQKPGLGEEGSGQSRSTMERSGGQQGQQSQRQSQGSSDTRGGKTAQAMEEQPQHR</sequence>
<feature type="chain" id="PRO_5005476886" evidence="2">
    <location>
        <begin position="28"/>
        <end position="125"/>
    </location>
</feature>
<dbReference type="STRING" id="42253.NITMOv2_2221"/>
<protein>
    <submittedName>
        <fullName evidence="3">Putative Spore wall protein-1</fullName>
    </submittedName>
</protein>
<evidence type="ECO:0000313" key="3">
    <source>
        <dbReference type="EMBL" id="ALA58637.1"/>
    </source>
</evidence>
<feature type="signal peptide" evidence="2">
    <location>
        <begin position="1"/>
        <end position="27"/>
    </location>
</feature>
<dbReference type="RefSeq" id="WP_053379780.1">
    <property type="nucleotide sequence ID" value="NZ_CP011801.1"/>
</dbReference>